<dbReference type="EMBL" id="JASBNA010000025">
    <property type="protein sequence ID" value="KAK7684523.1"/>
    <property type="molecule type" value="Genomic_DNA"/>
</dbReference>
<comment type="caution">
    <text evidence="1">The sequence shown here is derived from an EMBL/GenBank/DDBJ whole genome shotgun (WGS) entry which is preliminary data.</text>
</comment>
<reference evidence="1 2" key="1">
    <citation type="submission" date="2022-09" db="EMBL/GenBank/DDBJ databases">
        <authorList>
            <person name="Palmer J.M."/>
        </authorList>
    </citation>
    <scope>NUCLEOTIDE SEQUENCE [LARGE SCALE GENOMIC DNA]</scope>
    <source>
        <strain evidence="1 2">DSM 7382</strain>
    </source>
</reference>
<evidence type="ECO:0000313" key="1">
    <source>
        <dbReference type="EMBL" id="KAK7684523.1"/>
    </source>
</evidence>
<dbReference type="AlphaFoldDB" id="A0AAW0FTZ3"/>
<proteinExistence type="predicted"/>
<evidence type="ECO:0008006" key="3">
    <source>
        <dbReference type="Google" id="ProtNLM"/>
    </source>
</evidence>
<organism evidence="1 2">
    <name type="scientific">Cerrena zonata</name>
    <dbReference type="NCBI Taxonomy" id="2478898"/>
    <lineage>
        <taxon>Eukaryota</taxon>
        <taxon>Fungi</taxon>
        <taxon>Dikarya</taxon>
        <taxon>Basidiomycota</taxon>
        <taxon>Agaricomycotina</taxon>
        <taxon>Agaricomycetes</taxon>
        <taxon>Polyporales</taxon>
        <taxon>Cerrenaceae</taxon>
        <taxon>Cerrena</taxon>
    </lineage>
</organism>
<accession>A0AAW0FTZ3</accession>
<dbReference type="Proteomes" id="UP001385951">
    <property type="component" value="Unassembled WGS sequence"/>
</dbReference>
<keyword evidence="2" id="KW-1185">Reference proteome</keyword>
<evidence type="ECO:0000313" key="2">
    <source>
        <dbReference type="Proteomes" id="UP001385951"/>
    </source>
</evidence>
<gene>
    <name evidence="1" type="ORF">QCA50_012470</name>
</gene>
<name>A0AAW0FTZ3_9APHY</name>
<sequence>MELCSPQATSRGARSDLKLSNIDSNIDTGLIPRPLNLSKIHRVSDIQLRKHFLVQRTPKLYVKIKIKDRNPKKPSKTEDIHGIGSRWDEEFTL</sequence>
<protein>
    <recommendedName>
        <fullName evidence="3">C2 domain-containing protein</fullName>
    </recommendedName>
</protein>